<dbReference type="RefSeq" id="WP_092914051.1">
    <property type="nucleotide sequence ID" value="NZ_FOXB01000054.1"/>
</dbReference>
<proteinExistence type="predicted"/>
<dbReference type="InterPro" id="IPR028098">
    <property type="entry name" value="Glyco_trans_4-like_N"/>
</dbReference>
<dbReference type="Pfam" id="PF00534">
    <property type="entry name" value="Glycos_transf_1"/>
    <property type="match status" value="1"/>
</dbReference>
<name>A0A1I5U3T8_9BACT</name>
<dbReference type="Pfam" id="PF13439">
    <property type="entry name" value="Glyco_transf_4"/>
    <property type="match status" value="1"/>
</dbReference>
<evidence type="ECO:0000313" key="4">
    <source>
        <dbReference type="Proteomes" id="UP000199227"/>
    </source>
</evidence>
<dbReference type="SUPFAM" id="SSF53756">
    <property type="entry name" value="UDP-Glycosyltransferase/glycogen phosphorylase"/>
    <property type="match status" value="1"/>
</dbReference>
<dbReference type="AlphaFoldDB" id="A0A1I5U3T8"/>
<dbReference type="PANTHER" id="PTHR12526:SF630">
    <property type="entry name" value="GLYCOSYLTRANSFERASE"/>
    <property type="match status" value="1"/>
</dbReference>
<dbReference type="EMBL" id="FOXB01000054">
    <property type="protein sequence ID" value="SFP89985.1"/>
    <property type="molecule type" value="Genomic_DNA"/>
</dbReference>
<keyword evidence="3" id="KW-0808">Transferase</keyword>
<organism evidence="3 4">
    <name type="scientific">Hydrogenimonas thermophila</name>
    <dbReference type="NCBI Taxonomy" id="223786"/>
    <lineage>
        <taxon>Bacteria</taxon>
        <taxon>Pseudomonadati</taxon>
        <taxon>Campylobacterota</taxon>
        <taxon>Epsilonproteobacteria</taxon>
        <taxon>Campylobacterales</taxon>
        <taxon>Hydrogenimonadaceae</taxon>
        <taxon>Hydrogenimonas</taxon>
    </lineage>
</organism>
<dbReference type="Proteomes" id="UP000199227">
    <property type="component" value="Unassembled WGS sequence"/>
</dbReference>
<dbReference type="Gene3D" id="3.40.50.2000">
    <property type="entry name" value="Glycogen Phosphorylase B"/>
    <property type="match status" value="2"/>
</dbReference>
<gene>
    <name evidence="3" type="ORF">SAMN05216234_1549</name>
</gene>
<accession>A0A1I5U3T8</accession>
<dbReference type="GO" id="GO:0016757">
    <property type="term" value="F:glycosyltransferase activity"/>
    <property type="evidence" value="ECO:0007669"/>
    <property type="project" value="InterPro"/>
</dbReference>
<feature type="domain" description="Glycosyl transferase family 1" evidence="1">
    <location>
        <begin position="163"/>
        <end position="329"/>
    </location>
</feature>
<dbReference type="PANTHER" id="PTHR12526">
    <property type="entry name" value="GLYCOSYLTRANSFERASE"/>
    <property type="match status" value="1"/>
</dbReference>
<evidence type="ECO:0000313" key="3">
    <source>
        <dbReference type="EMBL" id="SFP89985.1"/>
    </source>
</evidence>
<sequence>MKILYILHSHTLGGAEKHLITLMDGVSKYGITPIYAGQTNSWLHKEVQKRGYRFYNVPMHGFYDIVSMTKLAMIAKKERVHLIHGHLTRGAFYAGITSKLSRIPSIATAHSTNAGKHFGHVKHIIAVSEAVKKFLIQKGYSYTNITKIYNGIEDQYENSFTKRAENRELFEIKDDEIALCVIGRFLKDKGQDIAINALKQCKSKNLKLFLIGYDQTEWGKNIHKIVNELNLSSKVIFTGQKDDIPALLSAMDIYLMPSRREAFPLALLEACSMQKAIIASNVGGIPEIIENDNNGYLFECENINELAKAIDILANDKYKRKKFGDLAREKFIENFTSEQMIKNTINLYQKIIGI</sequence>
<dbReference type="InterPro" id="IPR001296">
    <property type="entry name" value="Glyco_trans_1"/>
</dbReference>
<dbReference type="STRING" id="223786.SAMN05216234_1549"/>
<feature type="domain" description="Glycosyltransferase subfamily 4-like N-terminal" evidence="2">
    <location>
        <begin position="13"/>
        <end position="154"/>
    </location>
</feature>
<evidence type="ECO:0000259" key="1">
    <source>
        <dbReference type="Pfam" id="PF00534"/>
    </source>
</evidence>
<dbReference type="OrthoDB" id="9775208at2"/>
<evidence type="ECO:0000259" key="2">
    <source>
        <dbReference type="Pfam" id="PF13439"/>
    </source>
</evidence>
<protein>
    <submittedName>
        <fullName evidence="3">Glycosyltransferase involved in cell wall bisynthesis</fullName>
    </submittedName>
</protein>
<keyword evidence="4" id="KW-1185">Reference proteome</keyword>
<reference evidence="3 4" key="1">
    <citation type="submission" date="2016-10" db="EMBL/GenBank/DDBJ databases">
        <authorList>
            <person name="de Groot N.N."/>
        </authorList>
    </citation>
    <scope>NUCLEOTIDE SEQUENCE [LARGE SCALE GENOMIC DNA]</scope>
    <source>
        <strain evidence="3 4">EP1-55-1</strain>
    </source>
</reference>